<dbReference type="Pfam" id="PF23071">
    <property type="entry name" value="DUF7044"/>
    <property type="match status" value="1"/>
</dbReference>
<dbReference type="PANTHER" id="PTHR22255:SF4">
    <property type="entry name" value="CATION-INDEPENDENT MANNOSE-6-PHOSPHATE RECEPTOR"/>
    <property type="match status" value="1"/>
</dbReference>
<dbReference type="EMBL" id="JAWZYT010005316">
    <property type="protein sequence ID" value="KAK4290959.1"/>
    <property type="molecule type" value="Genomic_DNA"/>
</dbReference>
<dbReference type="Pfam" id="PF23073">
    <property type="entry name" value="DUF7045"/>
    <property type="match status" value="2"/>
</dbReference>
<evidence type="ECO:0000259" key="5">
    <source>
        <dbReference type="Pfam" id="PF23073"/>
    </source>
</evidence>
<name>A0AAE1TPN0_9EUCA</name>
<feature type="compositionally biased region" description="Low complexity" evidence="1">
    <location>
        <begin position="535"/>
        <end position="546"/>
    </location>
</feature>
<feature type="compositionally biased region" description="Low complexity" evidence="1">
    <location>
        <begin position="499"/>
        <end position="512"/>
    </location>
</feature>
<feature type="compositionally biased region" description="Pro residues" evidence="1">
    <location>
        <begin position="547"/>
        <end position="562"/>
    </location>
</feature>
<feature type="compositionally biased region" description="Low complexity" evidence="1">
    <location>
        <begin position="690"/>
        <end position="700"/>
    </location>
</feature>
<feature type="region of interest" description="Disordered" evidence="1">
    <location>
        <begin position="764"/>
        <end position="935"/>
    </location>
</feature>
<evidence type="ECO:0000259" key="2">
    <source>
        <dbReference type="Pfam" id="PF23069"/>
    </source>
</evidence>
<feature type="compositionally biased region" description="Low complexity" evidence="1">
    <location>
        <begin position="617"/>
        <end position="626"/>
    </location>
</feature>
<feature type="compositionally biased region" description="Basic and acidic residues" evidence="1">
    <location>
        <begin position="922"/>
        <end position="934"/>
    </location>
</feature>
<feature type="compositionally biased region" description="Basic and acidic residues" evidence="1">
    <location>
        <begin position="845"/>
        <end position="882"/>
    </location>
</feature>
<feature type="compositionally biased region" description="Polar residues" evidence="1">
    <location>
        <begin position="634"/>
        <end position="644"/>
    </location>
</feature>
<proteinExistence type="predicted"/>
<feature type="domain" description="DUF7045" evidence="5">
    <location>
        <begin position="402"/>
        <end position="448"/>
    </location>
</feature>
<accession>A0AAE1TPN0</accession>
<reference evidence="6" key="1">
    <citation type="submission" date="2023-11" db="EMBL/GenBank/DDBJ databases">
        <title>Genome assemblies of two species of porcelain crab, Petrolisthes cinctipes and Petrolisthes manimaculis (Anomura: Porcellanidae).</title>
        <authorList>
            <person name="Angst P."/>
        </authorList>
    </citation>
    <scope>NUCLEOTIDE SEQUENCE</scope>
    <source>
        <strain evidence="6">PB745_02</strain>
        <tissue evidence="6">Gill</tissue>
    </source>
</reference>
<feature type="domain" description="DUF7044" evidence="4">
    <location>
        <begin position="9"/>
        <end position="107"/>
    </location>
</feature>
<dbReference type="InterPro" id="IPR055470">
    <property type="entry name" value="DUF7042"/>
</dbReference>
<sequence length="1051" mass="116491">MKERVGWCQCFFPGELQGEWETESGGGGGGGGWYQQVRIESAAISEWGTCHHRLDHSVILSERSGVSECYRCLWMEVVSPQVLQVWTMAPLPTCYTSDQTALHNCPTLQDIKQRRAQHIMLYKSERDVAAIECPFSGRYTFTYERRAGPRSAAVSCPHPLSDFSNCPHGFGYNVIYRDCATDTPPRGGLQCLGSWVGHDGYTYLAVWDSSHQQAPTTTTTTISSAASPTHKYKCGMFEEEAGTGRVLLAFSEDSTCHHGLTSPTNGHETYILTSVPGPPLPVDVSTARCSFPPTLLGHWHHTLLTHDTMVFKDYRNYKTYSARCVKDVGDGERFLVYARSHCGEWTYNCLWLKRRAANILEFMLGLNPRESLDDTLCDVGKFGDQTSWITQAKSVLDPTPTCPVVGEYAGELPNASGICARLNSDCTSPQLMYYQVVDCRNQSSVYEGAVSDVEEQQVSTGAFFTIRQSETGRTRGRRQAERQRVAKARTTTISWLWGSTPSPTTTTPTTTTARPWSPRLTTTSAPWPPRDASSTTLWPLRATRPTTPWPPRANRPTTPWPPHDITSTAPWQTLPPRSPQGPAAPPAPIPAPQFDRDSLVGVPEQPPRRYDAVGFWPSSSSQNQPSSPDPLTSPPESDTPNDSIQDPVDGVPGRATWVPGAPPGFHSTTSPTTSSSSSSSGSREEGAAGAGARVVQQGRARQSVWDLRHLLPRGYWLNRKPGSDPVITLPTLTSGQVVTGLDQVTSDTPNPSSWLGDAIDLTPSPPSHPLIPSHIHSSGHPPPSHTSRYSPHIQTHKSEPPTHIATPESPSDSILSEHQHNHTHTQTSSHHSHRQHGSRGFWSSHTDHNHITAGRHHDTPPRPTMTDKRPTKTQHTSDRSSEIHLQNAAPRPPDSHLRKTDNKRVQGSIRPVLESNWPPETTTEKPRRQSESTRRWLTPDVREREYQCLGQWEEEGKIYALTYRRDLKSYECFVGVVREAGQVVFIKEAGAVCSRGVQPRILGMKLHRIESCPLETTSKASQSSQRSPSSPVTRPPWHRTTRPWKPITGEH</sequence>
<feature type="domain" description="DUF7043" evidence="3">
    <location>
        <begin position="286"/>
        <end position="390"/>
    </location>
</feature>
<keyword evidence="7" id="KW-1185">Reference proteome</keyword>
<dbReference type="InterPro" id="IPR055471">
    <property type="entry name" value="DUF7043"/>
</dbReference>
<evidence type="ECO:0000313" key="7">
    <source>
        <dbReference type="Proteomes" id="UP001292094"/>
    </source>
</evidence>
<dbReference type="Pfam" id="PF23069">
    <property type="entry name" value="DUF7042"/>
    <property type="match status" value="1"/>
</dbReference>
<dbReference type="PANTHER" id="PTHR22255">
    <property type="entry name" value="LP06548P"/>
    <property type="match status" value="1"/>
</dbReference>
<gene>
    <name evidence="6" type="ORF">Pmani_036177</name>
</gene>
<evidence type="ECO:0000256" key="1">
    <source>
        <dbReference type="SAM" id="MobiDB-lite"/>
    </source>
</evidence>
<dbReference type="Proteomes" id="UP001292094">
    <property type="component" value="Unassembled WGS sequence"/>
</dbReference>
<feature type="compositionally biased region" description="Basic and acidic residues" evidence="1">
    <location>
        <begin position="893"/>
        <end position="904"/>
    </location>
</feature>
<protein>
    <submittedName>
        <fullName evidence="6">Uncharacterized protein</fullName>
    </submittedName>
</protein>
<feature type="region of interest" description="Disordered" evidence="1">
    <location>
        <begin position="1015"/>
        <end position="1051"/>
    </location>
</feature>
<feature type="compositionally biased region" description="Pro residues" evidence="1">
    <location>
        <begin position="576"/>
        <end position="591"/>
    </location>
</feature>
<comment type="caution">
    <text evidence="6">The sequence shown here is derived from an EMBL/GenBank/DDBJ whole genome shotgun (WGS) entry which is preliminary data.</text>
</comment>
<evidence type="ECO:0000259" key="3">
    <source>
        <dbReference type="Pfam" id="PF23070"/>
    </source>
</evidence>
<dbReference type="InterPro" id="IPR055472">
    <property type="entry name" value="DUF7044"/>
</dbReference>
<dbReference type="AlphaFoldDB" id="A0AAE1TPN0"/>
<dbReference type="Pfam" id="PF23070">
    <property type="entry name" value="DUF7043"/>
    <property type="match status" value="1"/>
</dbReference>
<feature type="domain" description="DUF7042" evidence="2">
    <location>
        <begin position="131"/>
        <end position="273"/>
    </location>
</feature>
<evidence type="ECO:0000313" key="6">
    <source>
        <dbReference type="EMBL" id="KAK4290959.1"/>
    </source>
</evidence>
<dbReference type="InterPro" id="IPR055473">
    <property type="entry name" value="DUF7045"/>
</dbReference>
<evidence type="ECO:0000259" key="4">
    <source>
        <dbReference type="Pfam" id="PF23071"/>
    </source>
</evidence>
<feature type="compositionally biased region" description="Low complexity" evidence="1">
    <location>
        <begin position="770"/>
        <end position="779"/>
    </location>
</feature>
<feature type="domain" description="DUF7045" evidence="5">
    <location>
        <begin position="943"/>
        <end position="998"/>
    </location>
</feature>
<feature type="compositionally biased region" description="Low complexity" evidence="1">
    <location>
        <begin position="1021"/>
        <end position="1032"/>
    </location>
</feature>
<organism evidence="6 7">
    <name type="scientific">Petrolisthes manimaculis</name>
    <dbReference type="NCBI Taxonomy" id="1843537"/>
    <lineage>
        <taxon>Eukaryota</taxon>
        <taxon>Metazoa</taxon>
        <taxon>Ecdysozoa</taxon>
        <taxon>Arthropoda</taxon>
        <taxon>Crustacea</taxon>
        <taxon>Multicrustacea</taxon>
        <taxon>Malacostraca</taxon>
        <taxon>Eumalacostraca</taxon>
        <taxon>Eucarida</taxon>
        <taxon>Decapoda</taxon>
        <taxon>Pleocyemata</taxon>
        <taxon>Anomura</taxon>
        <taxon>Galatheoidea</taxon>
        <taxon>Porcellanidae</taxon>
        <taxon>Petrolisthes</taxon>
    </lineage>
</organism>
<feature type="region of interest" description="Disordered" evidence="1">
    <location>
        <begin position="496"/>
        <end position="700"/>
    </location>
</feature>